<evidence type="ECO:0000313" key="1">
    <source>
        <dbReference type="EMBL" id="POO03875.1"/>
    </source>
</evidence>
<sequence>MCSTLLQTTCLVSSSHYDTIFWCWLIVDATPYLTGDWKSQLVTRKTGPPLHLSRFNESHYFSDFGFYMPSIHEDDMMMMG</sequence>
<gene>
    <name evidence="1" type="ORF">TorRG33x02_001790</name>
</gene>
<evidence type="ECO:0000313" key="2">
    <source>
        <dbReference type="Proteomes" id="UP000237000"/>
    </source>
</evidence>
<dbReference type="AlphaFoldDB" id="A0A2P5G1G7"/>
<dbReference type="OrthoDB" id="10443693at2759"/>
<protein>
    <submittedName>
        <fullName evidence="1">Uncharacterized protein</fullName>
    </submittedName>
</protein>
<dbReference type="EMBL" id="JXTC01000001">
    <property type="protein sequence ID" value="POO03875.1"/>
    <property type="molecule type" value="Genomic_DNA"/>
</dbReference>
<dbReference type="Proteomes" id="UP000237000">
    <property type="component" value="Unassembled WGS sequence"/>
</dbReference>
<keyword evidence="2" id="KW-1185">Reference proteome</keyword>
<proteinExistence type="predicted"/>
<dbReference type="InParanoid" id="A0A2P5G1G7"/>
<organism evidence="1 2">
    <name type="scientific">Trema orientale</name>
    <name type="common">Charcoal tree</name>
    <name type="synonym">Celtis orientalis</name>
    <dbReference type="NCBI Taxonomy" id="63057"/>
    <lineage>
        <taxon>Eukaryota</taxon>
        <taxon>Viridiplantae</taxon>
        <taxon>Streptophyta</taxon>
        <taxon>Embryophyta</taxon>
        <taxon>Tracheophyta</taxon>
        <taxon>Spermatophyta</taxon>
        <taxon>Magnoliopsida</taxon>
        <taxon>eudicotyledons</taxon>
        <taxon>Gunneridae</taxon>
        <taxon>Pentapetalae</taxon>
        <taxon>rosids</taxon>
        <taxon>fabids</taxon>
        <taxon>Rosales</taxon>
        <taxon>Cannabaceae</taxon>
        <taxon>Trema</taxon>
    </lineage>
</organism>
<comment type="caution">
    <text evidence="1">The sequence shown here is derived from an EMBL/GenBank/DDBJ whole genome shotgun (WGS) entry which is preliminary data.</text>
</comment>
<reference evidence="2" key="1">
    <citation type="submission" date="2016-06" db="EMBL/GenBank/DDBJ databases">
        <title>Parallel loss of symbiosis genes in relatives of nitrogen-fixing non-legume Parasponia.</title>
        <authorList>
            <person name="Van Velzen R."/>
            <person name="Holmer R."/>
            <person name="Bu F."/>
            <person name="Rutten L."/>
            <person name="Van Zeijl A."/>
            <person name="Liu W."/>
            <person name="Santuari L."/>
            <person name="Cao Q."/>
            <person name="Sharma T."/>
            <person name="Shen D."/>
            <person name="Roswanjaya Y."/>
            <person name="Wardhani T."/>
            <person name="Kalhor M.S."/>
            <person name="Jansen J."/>
            <person name="Van den Hoogen J."/>
            <person name="Gungor B."/>
            <person name="Hartog M."/>
            <person name="Hontelez J."/>
            <person name="Verver J."/>
            <person name="Yang W.-C."/>
            <person name="Schijlen E."/>
            <person name="Repin R."/>
            <person name="Schilthuizen M."/>
            <person name="Schranz E."/>
            <person name="Heidstra R."/>
            <person name="Miyata K."/>
            <person name="Fedorova E."/>
            <person name="Kohlen W."/>
            <person name="Bisseling T."/>
            <person name="Smit S."/>
            <person name="Geurts R."/>
        </authorList>
    </citation>
    <scope>NUCLEOTIDE SEQUENCE [LARGE SCALE GENOMIC DNA]</scope>
    <source>
        <strain evidence="2">cv. RG33-2</strain>
    </source>
</reference>
<name>A0A2P5G1G7_TREOI</name>
<accession>A0A2P5G1G7</accession>